<comment type="catalytic activity">
    <reaction evidence="1">
        <text>ATP + H2O = ADP + phosphate + H(+)</text>
        <dbReference type="Rhea" id="RHEA:13065"/>
        <dbReference type="ChEBI" id="CHEBI:15377"/>
        <dbReference type="ChEBI" id="CHEBI:15378"/>
        <dbReference type="ChEBI" id="CHEBI:30616"/>
        <dbReference type="ChEBI" id="CHEBI:43474"/>
        <dbReference type="ChEBI" id="CHEBI:456216"/>
        <dbReference type="EC" id="5.6.2.3"/>
    </reaction>
</comment>
<dbReference type="Gene3D" id="3.40.50.300">
    <property type="entry name" value="P-loop containing nucleotide triphosphate hydrolases"/>
    <property type="match status" value="1"/>
</dbReference>
<keyword evidence="1" id="KW-0234">DNA repair</keyword>
<keyword evidence="1" id="KW-0067">ATP-binding</keyword>
<dbReference type="GO" id="GO:0005524">
    <property type="term" value="F:ATP binding"/>
    <property type="evidence" value="ECO:0007669"/>
    <property type="project" value="UniProtKB-KW"/>
</dbReference>
<accession>A0A914NUJ6</accession>
<keyword evidence="1" id="KW-0378">Hydrolase</keyword>
<dbReference type="SUPFAM" id="SSF52540">
    <property type="entry name" value="P-loop containing nucleoside triphosphate hydrolases"/>
    <property type="match status" value="1"/>
</dbReference>
<keyword evidence="1" id="KW-0547">Nucleotide-binding</keyword>
<organism evidence="3 4">
    <name type="scientific">Meloidogyne incognita</name>
    <name type="common">Southern root-knot nematode worm</name>
    <name type="synonym">Oxyuris incognita</name>
    <dbReference type="NCBI Taxonomy" id="6306"/>
    <lineage>
        <taxon>Eukaryota</taxon>
        <taxon>Metazoa</taxon>
        <taxon>Ecdysozoa</taxon>
        <taxon>Nematoda</taxon>
        <taxon>Chromadorea</taxon>
        <taxon>Rhabditida</taxon>
        <taxon>Tylenchina</taxon>
        <taxon>Tylenchomorpha</taxon>
        <taxon>Tylenchoidea</taxon>
        <taxon>Meloidogynidae</taxon>
        <taxon>Meloidogyninae</taxon>
        <taxon>Meloidogyne</taxon>
        <taxon>Meloidogyne incognita group</taxon>
    </lineage>
</organism>
<dbReference type="GO" id="GO:0006281">
    <property type="term" value="P:DNA repair"/>
    <property type="evidence" value="ECO:0007669"/>
    <property type="project" value="UniProtKB-KW"/>
</dbReference>
<keyword evidence="3" id="KW-1185">Reference proteome</keyword>
<dbReference type="GO" id="GO:0006310">
    <property type="term" value="P:DNA recombination"/>
    <property type="evidence" value="ECO:0007669"/>
    <property type="project" value="UniProtKB-KW"/>
</dbReference>
<name>A0A914NUJ6_MELIC</name>
<keyword evidence="1" id="KW-0227">DNA damage</keyword>
<dbReference type="GO" id="GO:0000723">
    <property type="term" value="P:telomere maintenance"/>
    <property type="evidence" value="ECO:0007669"/>
    <property type="project" value="InterPro"/>
</dbReference>
<dbReference type="InterPro" id="IPR027417">
    <property type="entry name" value="P-loop_NTPase"/>
</dbReference>
<dbReference type="GO" id="GO:0016787">
    <property type="term" value="F:hydrolase activity"/>
    <property type="evidence" value="ECO:0007669"/>
    <property type="project" value="UniProtKB-KW"/>
</dbReference>
<dbReference type="AlphaFoldDB" id="A0A914NUJ6"/>
<comment type="similarity">
    <text evidence="1">Belongs to the helicase family.</text>
</comment>
<dbReference type="GO" id="GO:0043139">
    <property type="term" value="F:5'-3' DNA helicase activity"/>
    <property type="evidence" value="ECO:0007669"/>
    <property type="project" value="UniProtKB-EC"/>
</dbReference>
<evidence type="ECO:0000313" key="4">
    <source>
        <dbReference type="WBParaSite" id="Minc3s10785g44362"/>
    </source>
</evidence>
<protein>
    <recommendedName>
        <fullName evidence="1">ATP-dependent DNA helicase</fullName>
        <ecNumber evidence="1">5.6.2.3</ecNumber>
    </recommendedName>
</protein>
<dbReference type="EC" id="5.6.2.3" evidence="1"/>
<proteinExistence type="inferred from homology"/>
<reference evidence="4" key="1">
    <citation type="submission" date="2022-11" db="UniProtKB">
        <authorList>
            <consortium name="WormBaseParasite"/>
        </authorList>
    </citation>
    <scope>IDENTIFICATION</scope>
</reference>
<dbReference type="InterPro" id="IPR010285">
    <property type="entry name" value="DNA_helicase_pif1-like_DEAD"/>
</dbReference>
<evidence type="ECO:0000259" key="2">
    <source>
        <dbReference type="Pfam" id="PF05970"/>
    </source>
</evidence>
<dbReference type="WBParaSite" id="Minc3s10785g44362">
    <property type="protein sequence ID" value="Minc3s10785g44362"/>
    <property type="gene ID" value="Minc3s10785g44362"/>
</dbReference>
<dbReference type="Proteomes" id="UP000887563">
    <property type="component" value="Unplaced"/>
</dbReference>
<keyword evidence="1" id="KW-0233">DNA recombination</keyword>
<dbReference type="PANTHER" id="PTHR10492">
    <property type="match status" value="1"/>
</dbReference>
<keyword evidence="1" id="KW-0347">Helicase</keyword>
<evidence type="ECO:0000313" key="3">
    <source>
        <dbReference type="Proteomes" id="UP000887563"/>
    </source>
</evidence>
<feature type="domain" description="DNA helicase Pif1-like DEAD-box helicase" evidence="2">
    <location>
        <begin position="4"/>
        <end position="161"/>
    </location>
</feature>
<dbReference type="Pfam" id="PF05970">
    <property type="entry name" value="PIF1"/>
    <property type="match status" value="1"/>
</dbReference>
<evidence type="ECO:0000256" key="1">
    <source>
        <dbReference type="RuleBase" id="RU363044"/>
    </source>
</evidence>
<comment type="cofactor">
    <cofactor evidence="1">
        <name>Mg(2+)</name>
        <dbReference type="ChEBI" id="CHEBI:18420"/>
    </cofactor>
</comment>
<sequence>MPDHGHKVLATASTGIAATKFYAGGMTLHSAFRFGINHRPGQIPQIQFGSYFGRRIIESDVVIIDEITLLEMTLLENVDLLCRTMVPSKRDIPFAGKVVILSGDWKQSLPVVRNSSIPEMAVPVCIQSSYLYKMFLKTRLLQNMRLQPSEIQFKQWLYNLGTNTSREKIALPKSMMVETRDELISFVFDQGFNINSSQLL</sequence>